<dbReference type="AlphaFoldDB" id="A0A0L0HDX0"/>
<dbReference type="PANTHER" id="PTHR45701">
    <property type="entry name" value="SYNAPTOBREVIN FAMILY MEMBER"/>
    <property type="match status" value="1"/>
</dbReference>
<dbReference type="Proteomes" id="UP000053201">
    <property type="component" value="Unassembled WGS sequence"/>
</dbReference>
<keyword evidence="1 2" id="KW-0175">Coiled coil</keyword>
<name>A0A0L0HDX0_SPIPD</name>
<dbReference type="PRINTS" id="PR00219">
    <property type="entry name" value="SYNAPTOBREVN"/>
</dbReference>
<dbReference type="RefSeq" id="XP_016607685.1">
    <property type="nucleotide sequence ID" value="XM_016753268.1"/>
</dbReference>
<accession>A0A0L0HDX0</accession>
<dbReference type="GO" id="GO:0016020">
    <property type="term" value="C:membrane"/>
    <property type="evidence" value="ECO:0007669"/>
    <property type="project" value="InterPro"/>
</dbReference>
<evidence type="ECO:0000313" key="6">
    <source>
        <dbReference type="Proteomes" id="UP000053201"/>
    </source>
</evidence>
<sequence length="128" mass="14074">MQAVPANNGKAASYQPVPTKTEQVLKEVNETVDIAQDNIQKLMARGENLEQLQGKTENLATQANRFKKSAKEVRRKMWWQNVKMQVCLACLVLFLLAVVILIVLWQTGALRSAGSSAPVAATPLPSTQ</sequence>
<dbReference type="OrthoDB" id="2137362at2759"/>
<keyword evidence="6" id="KW-1185">Reference proteome</keyword>
<dbReference type="Pfam" id="PF00957">
    <property type="entry name" value="Synaptobrevin"/>
    <property type="match status" value="1"/>
</dbReference>
<feature type="transmembrane region" description="Helical" evidence="3">
    <location>
        <begin position="84"/>
        <end position="105"/>
    </location>
</feature>
<gene>
    <name evidence="5" type="ORF">SPPG_05028</name>
</gene>
<dbReference type="Gene3D" id="1.20.5.110">
    <property type="match status" value="1"/>
</dbReference>
<evidence type="ECO:0000256" key="2">
    <source>
        <dbReference type="SAM" id="Coils"/>
    </source>
</evidence>
<evidence type="ECO:0000256" key="3">
    <source>
        <dbReference type="SAM" id="Phobius"/>
    </source>
</evidence>
<dbReference type="PROSITE" id="PS50892">
    <property type="entry name" value="V_SNARE"/>
    <property type="match status" value="1"/>
</dbReference>
<dbReference type="OMA" id="VRKKMWW"/>
<dbReference type="InterPro" id="IPR042855">
    <property type="entry name" value="V_SNARE_CC"/>
</dbReference>
<keyword evidence="3" id="KW-0472">Membrane</keyword>
<keyword evidence="3" id="KW-1133">Transmembrane helix</keyword>
<evidence type="ECO:0000256" key="1">
    <source>
        <dbReference type="PROSITE-ProRule" id="PRU00290"/>
    </source>
</evidence>
<dbReference type="InterPro" id="IPR016444">
    <property type="entry name" value="Synaptobrevin/VAMP"/>
</dbReference>
<dbReference type="InParanoid" id="A0A0L0HDX0"/>
<dbReference type="eggNOG" id="KOG0860">
    <property type="taxonomic scope" value="Eukaryota"/>
</dbReference>
<proteinExistence type="predicted"/>
<dbReference type="InterPro" id="IPR001388">
    <property type="entry name" value="Synaptobrevin-like"/>
</dbReference>
<dbReference type="SUPFAM" id="SSF58038">
    <property type="entry name" value="SNARE fusion complex"/>
    <property type="match status" value="1"/>
</dbReference>
<dbReference type="VEuPathDB" id="FungiDB:SPPG_05028"/>
<feature type="coiled-coil region" evidence="2">
    <location>
        <begin position="25"/>
        <end position="69"/>
    </location>
</feature>
<dbReference type="GO" id="GO:0016192">
    <property type="term" value="P:vesicle-mediated transport"/>
    <property type="evidence" value="ECO:0007669"/>
    <property type="project" value="InterPro"/>
</dbReference>
<organism evidence="5 6">
    <name type="scientific">Spizellomyces punctatus (strain DAOM BR117)</name>
    <dbReference type="NCBI Taxonomy" id="645134"/>
    <lineage>
        <taxon>Eukaryota</taxon>
        <taxon>Fungi</taxon>
        <taxon>Fungi incertae sedis</taxon>
        <taxon>Chytridiomycota</taxon>
        <taxon>Chytridiomycota incertae sedis</taxon>
        <taxon>Chytridiomycetes</taxon>
        <taxon>Spizellomycetales</taxon>
        <taxon>Spizellomycetaceae</taxon>
        <taxon>Spizellomyces</taxon>
    </lineage>
</organism>
<dbReference type="GeneID" id="27688447"/>
<protein>
    <recommendedName>
        <fullName evidence="4">V-SNARE coiled-coil homology domain-containing protein</fullName>
    </recommendedName>
</protein>
<reference evidence="5 6" key="1">
    <citation type="submission" date="2009-08" db="EMBL/GenBank/DDBJ databases">
        <title>The Genome Sequence of Spizellomyces punctatus strain DAOM BR117.</title>
        <authorList>
            <consortium name="The Broad Institute Genome Sequencing Platform"/>
            <person name="Russ C."/>
            <person name="Cuomo C."/>
            <person name="Shea T."/>
            <person name="Young S.K."/>
            <person name="Zeng Q."/>
            <person name="Koehrsen M."/>
            <person name="Haas B."/>
            <person name="Borodovsky M."/>
            <person name="Guigo R."/>
            <person name="Alvarado L."/>
            <person name="Berlin A."/>
            <person name="Bochicchio J."/>
            <person name="Borenstein D."/>
            <person name="Chapman S."/>
            <person name="Chen Z."/>
            <person name="Engels R."/>
            <person name="Freedman E."/>
            <person name="Gellesch M."/>
            <person name="Goldberg J."/>
            <person name="Griggs A."/>
            <person name="Gujja S."/>
            <person name="Heiman D."/>
            <person name="Hepburn T."/>
            <person name="Howarth C."/>
            <person name="Jen D."/>
            <person name="Larson L."/>
            <person name="Lewis B."/>
            <person name="Mehta T."/>
            <person name="Park D."/>
            <person name="Pearson M."/>
            <person name="Roberts A."/>
            <person name="Saif S."/>
            <person name="Shenoy N."/>
            <person name="Sisk P."/>
            <person name="Stolte C."/>
            <person name="Sykes S."/>
            <person name="Thomson T."/>
            <person name="Walk T."/>
            <person name="White J."/>
            <person name="Yandava C."/>
            <person name="Burger G."/>
            <person name="Gray M.W."/>
            <person name="Holland P.W.H."/>
            <person name="King N."/>
            <person name="Lang F.B.F."/>
            <person name="Roger A.J."/>
            <person name="Ruiz-Trillo I."/>
            <person name="Lander E."/>
            <person name="Nusbaum C."/>
        </authorList>
    </citation>
    <scope>NUCLEOTIDE SEQUENCE [LARGE SCALE GENOMIC DNA]</scope>
    <source>
        <strain evidence="5 6">DAOM BR117</strain>
    </source>
</reference>
<dbReference type="STRING" id="645134.A0A0L0HDX0"/>
<dbReference type="EMBL" id="KQ257457">
    <property type="protein sequence ID" value="KNC99645.1"/>
    <property type="molecule type" value="Genomic_DNA"/>
</dbReference>
<evidence type="ECO:0000259" key="4">
    <source>
        <dbReference type="PROSITE" id="PS50892"/>
    </source>
</evidence>
<keyword evidence="3" id="KW-0812">Transmembrane</keyword>
<evidence type="ECO:0000313" key="5">
    <source>
        <dbReference type="EMBL" id="KNC99645.1"/>
    </source>
</evidence>
<feature type="domain" description="V-SNARE coiled-coil homology" evidence="4">
    <location>
        <begin position="20"/>
        <end position="80"/>
    </location>
</feature>